<dbReference type="eggNOG" id="COG4232">
    <property type="taxonomic scope" value="Bacteria"/>
</dbReference>
<dbReference type="NCBIfam" id="NF040495">
    <property type="entry name" value="tranport_ArsG"/>
    <property type="match status" value="1"/>
</dbReference>
<reference evidence="4" key="2">
    <citation type="submission" date="2013-09" db="EMBL/GenBank/DDBJ databases">
        <title>Draft genome sequence of Alistipes putredinis (DSM 17216).</title>
        <authorList>
            <person name="Sudarsanam P."/>
            <person name="Ley R."/>
            <person name="Guruge J."/>
            <person name="Turnbaugh P.J."/>
            <person name="Mahowald M."/>
            <person name="Liep D."/>
            <person name="Gordon J."/>
        </authorList>
    </citation>
    <scope>NUCLEOTIDE SEQUENCE</scope>
    <source>
        <strain evidence="4">DSM 17216</strain>
    </source>
</reference>
<dbReference type="Proteomes" id="UP000005819">
    <property type="component" value="Unassembled WGS sequence"/>
</dbReference>
<keyword evidence="2" id="KW-1133">Transmembrane helix</keyword>
<evidence type="ECO:0000313" key="5">
    <source>
        <dbReference type="Proteomes" id="UP000005819"/>
    </source>
</evidence>
<evidence type="ECO:0000259" key="3">
    <source>
        <dbReference type="Pfam" id="PF13386"/>
    </source>
</evidence>
<evidence type="ECO:0000313" key="4">
    <source>
        <dbReference type="EMBL" id="EDS04576.1"/>
    </source>
</evidence>
<dbReference type="Pfam" id="PF13386">
    <property type="entry name" value="DsbD_2"/>
    <property type="match status" value="1"/>
</dbReference>
<evidence type="ECO:0000256" key="2">
    <source>
        <dbReference type="SAM" id="Phobius"/>
    </source>
</evidence>
<gene>
    <name evidence="4" type="ORF">ALIPUT_00447</name>
</gene>
<feature type="transmembrane region" description="Helical" evidence="2">
    <location>
        <begin position="35"/>
        <end position="56"/>
    </location>
</feature>
<dbReference type="AlphaFoldDB" id="B0MTB0"/>
<feature type="domain" description="Urease accessory protein UreH-like transmembrane" evidence="3">
    <location>
        <begin position="2"/>
        <end position="206"/>
    </location>
</feature>
<keyword evidence="5" id="KW-1185">Reference proteome</keyword>
<keyword evidence="2" id="KW-0472">Membrane</keyword>
<feature type="transmembrane region" description="Helical" evidence="2">
    <location>
        <begin position="195"/>
        <end position="214"/>
    </location>
</feature>
<dbReference type="InterPro" id="IPR039447">
    <property type="entry name" value="UreH-like_TM_dom"/>
</dbReference>
<dbReference type="HOGENOM" id="CLU_087516_1_0_10"/>
<dbReference type="InterPro" id="IPR051790">
    <property type="entry name" value="Cytochrome_c-biogenesis_DsbD"/>
</dbReference>
<protein>
    <recommendedName>
        <fullName evidence="3">Urease accessory protein UreH-like transmembrane domain-containing protein</fullName>
    </recommendedName>
</protein>
<dbReference type="EMBL" id="ABFK02000016">
    <property type="protein sequence ID" value="EDS04576.1"/>
    <property type="molecule type" value="Genomic_DNA"/>
</dbReference>
<feature type="region of interest" description="Disordered" evidence="1">
    <location>
        <begin position="238"/>
        <end position="277"/>
    </location>
</feature>
<name>B0MTB0_9BACT</name>
<proteinExistence type="predicted"/>
<comment type="caution">
    <text evidence="4">The sequence shown here is derived from an EMBL/GenBank/DDBJ whole genome shotgun (WGS) entry which is preliminary data.</text>
</comment>
<dbReference type="PANTHER" id="PTHR31272">
    <property type="entry name" value="CYTOCHROME C-TYPE BIOGENESIS PROTEIN HI_1454-RELATED"/>
    <property type="match status" value="1"/>
</dbReference>
<accession>B0MTB0</accession>
<sequence length="277" mass="30696">MLTAISPCPLATNIAAVGFIGKDIDDKHRVFCNGLLYTAGRILTYAGIGLAFIPLLREGANTYALQKIIGKYGDAIVAPALILIGLFMLFGHRLNLPKFGFSGHCEKIGRHGSWGALLLGILFSLAFCPSSGVFYFGMLIPMAAAEPGGWFLPVVFAIATGMPVVIAAWILAYGAAGVGIFYGRMQIIRKWLARTVGMLFIAVGIYYWIIYFSLKNRSSMQYNRPLWPYRHKGRPDRVLPEPQRVRPRWPMPPAASFHRWRQPAAQGRRPSSPEHGF</sequence>
<organism evidence="4 5">
    <name type="scientific">Alistipes putredinis DSM 17216</name>
    <dbReference type="NCBI Taxonomy" id="445970"/>
    <lineage>
        <taxon>Bacteria</taxon>
        <taxon>Pseudomonadati</taxon>
        <taxon>Bacteroidota</taxon>
        <taxon>Bacteroidia</taxon>
        <taxon>Bacteroidales</taxon>
        <taxon>Rikenellaceae</taxon>
        <taxon>Alistipes</taxon>
    </lineage>
</organism>
<keyword evidence="2" id="KW-0812">Transmembrane</keyword>
<feature type="transmembrane region" description="Helical" evidence="2">
    <location>
        <begin position="116"/>
        <end position="138"/>
    </location>
</feature>
<reference evidence="4" key="1">
    <citation type="submission" date="2007-10" db="EMBL/GenBank/DDBJ databases">
        <authorList>
            <person name="Fulton L."/>
            <person name="Clifton S."/>
            <person name="Fulton B."/>
            <person name="Xu J."/>
            <person name="Minx P."/>
            <person name="Pepin K.H."/>
            <person name="Johnson M."/>
            <person name="Thiruvilangam P."/>
            <person name="Bhonagiri V."/>
            <person name="Nash W.E."/>
            <person name="Mardis E.R."/>
            <person name="Wilson R.K."/>
        </authorList>
    </citation>
    <scope>NUCLEOTIDE SEQUENCE [LARGE SCALE GENOMIC DNA]</scope>
    <source>
        <strain evidence="4">DSM 17216</strain>
    </source>
</reference>
<dbReference type="PANTHER" id="PTHR31272:SF4">
    <property type="entry name" value="CYTOCHROME C-TYPE BIOGENESIS PROTEIN HI_1454-RELATED"/>
    <property type="match status" value="1"/>
</dbReference>
<feature type="transmembrane region" description="Helical" evidence="2">
    <location>
        <begin position="76"/>
        <end position="96"/>
    </location>
</feature>
<feature type="transmembrane region" description="Helical" evidence="2">
    <location>
        <begin position="150"/>
        <end position="183"/>
    </location>
</feature>
<evidence type="ECO:0000256" key="1">
    <source>
        <dbReference type="SAM" id="MobiDB-lite"/>
    </source>
</evidence>